<evidence type="ECO:0000313" key="9">
    <source>
        <dbReference type="Proteomes" id="UP000664382"/>
    </source>
</evidence>
<gene>
    <name evidence="8" type="ORF">J4H92_09130</name>
</gene>
<evidence type="ECO:0000256" key="5">
    <source>
        <dbReference type="ARBA" id="ARBA00023315"/>
    </source>
</evidence>
<dbReference type="Proteomes" id="UP000664382">
    <property type="component" value="Unassembled WGS sequence"/>
</dbReference>
<dbReference type="GO" id="GO:0008360">
    <property type="term" value="P:regulation of cell shape"/>
    <property type="evidence" value="ECO:0007669"/>
    <property type="project" value="UniProtKB-KW"/>
</dbReference>
<protein>
    <submittedName>
        <fullName evidence="8">Peptidoglycan bridge formation glycyltransferase FemA/FemB family protein</fullName>
    </submittedName>
</protein>
<evidence type="ECO:0000313" key="8">
    <source>
        <dbReference type="EMBL" id="MBO1902108.1"/>
    </source>
</evidence>
<name>A0A939MJX4_9MICO</name>
<keyword evidence="3" id="KW-0133">Cell shape</keyword>
<dbReference type="GO" id="GO:0071555">
    <property type="term" value="P:cell wall organization"/>
    <property type="evidence" value="ECO:0007669"/>
    <property type="project" value="UniProtKB-KW"/>
</dbReference>
<dbReference type="InterPro" id="IPR003447">
    <property type="entry name" value="FEMABX"/>
</dbReference>
<dbReference type="SUPFAM" id="SSF55729">
    <property type="entry name" value="Acyl-CoA N-acyltransferases (Nat)"/>
    <property type="match status" value="2"/>
</dbReference>
<keyword evidence="5" id="KW-0012">Acyltransferase</keyword>
<dbReference type="InterPro" id="IPR050644">
    <property type="entry name" value="PG_Glycine_Bridge_Synth"/>
</dbReference>
<proteinExistence type="inferred from homology"/>
<reference evidence="8" key="1">
    <citation type="submission" date="2021-03" db="EMBL/GenBank/DDBJ databases">
        <title>Leucobacter chromiisoli sp. nov., isolated from chromium-containing soil of chemical plant.</title>
        <authorList>
            <person name="Xu Z."/>
        </authorList>
    </citation>
    <scope>NUCLEOTIDE SEQUENCE</scope>
    <source>
        <strain evidence="8">S27</strain>
    </source>
</reference>
<dbReference type="GO" id="GO:0009252">
    <property type="term" value="P:peptidoglycan biosynthetic process"/>
    <property type="evidence" value="ECO:0007669"/>
    <property type="project" value="UniProtKB-KW"/>
</dbReference>
<dbReference type="Pfam" id="PF13480">
    <property type="entry name" value="Acetyltransf_6"/>
    <property type="match status" value="1"/>
</dbReference>
<evidence type="ECO:0000256" key="6">
    <source>
        <dbReference type="ARBA" id="ARBA00023316"/>
    </source>
</evidence>
<sequence>MTAAHPGDPAAPLTVSACTDPEAWDGTVDALGGHPLQLWGWGELKSAHRWSAERLLVRAGGGDGDGASADGRIVAACQLLTRALPGPLGGFVYAPRGPVLARAAEDPSRPADSPAPGAIADALAAHVRSTGRAVAVSIEPDENAGSFPLAAPWRPAAETVLPARTLILDLTRSEEELLGDMSKKHRQYVRKAGREPALEIRPVATAAELDACLEVYRETSARADFGLHEDGYYHDAFAMLGERAPVWASYVDGAPVAFLFLAASARTAFELYGGMNETGQRLRANYALKWHAIREMKRRGAQRYDLGGLINDGVTTFKTGFASHEDLLAGSWDRPGPGYRIWTRGLPLAKRATRALGRARRR</sequence>
<dbReference type="PANTHER" id="PTHR36174">
    <property type="entry name" value="LIPID II:GLYCINE GLYCYLTRANSFERASE"/>
    <property type="match status" value="1"/>
</dbReference>
<dbReference type="InterPro" id="IPR016181">
    <property type="entry name" value="Acyl_CoA_acyltransferase"/>
</dbReference>
<dbReference type="PROSITE" id="PS51191">
    <property type="entry name" value="FEMABX"/>
    <property type="match status" value="1"/>
</dbReference>
<keyword evidence="9" id="KW-1185">Reference proteome</keyword>
<accession>A0A939MJX4</accession>
<feature type="domain" description="BioF2-like acetyltransferase" evidence="7">
    <location>
        <begin position="182"/>
        <end position="318"/>
    </location>
</feature>
<evidence type="ECO:0000256" key="3">
    <source>
        <dbReference type="ARBA" id="ARBA00022960"/>
    </source>
</evidence>
<organism evidence="8 9">
    <name type="scientific">Leucobacter weissii</name>
    <dbReference type="NCBI Taxonomy" id="1983706"/>
    <lineage>
        <taxon>Bacteria</taxon>
        <taxon>Bacillati</taxon>
        <taxon>Actinomycetota</taxon>
        <taxon>Actinomycetes</taxon>
        <taxon>Micrococcales</taxon>
        <taxon>Microbacteriaceae</taxon>
        <taxon>Leucobacter</taxon>
    </lineage>
</organism>
<dbReference type="EMBL" id="JAGDYM010000010">
    <property type="protein sequence ID" value="MBO1902108.1"/>
    <property type="molecule type" value="Genomic_DNA"/>
</dbReference>
<keyword evidence="6" id="KW-0961">Cell wall biogenesis/degradation</keyword>
<keyword evidence="4" id="KW-0573">Peptidoglycan synthesis</keyword>
<dbReference type="Gene3D" id="3.40.630.30">
    <property type="match status" value="2"/>
</dbReference>
<evidence type="ECO:0000256" key="4">
    <source>
        <dbReference type="ARBA" id="ARBA00022984"/>
    </source>
</evidence>
<dbReference type="InterPro" id="IPR038740">
    <property type="entry name" value="BioF2-like_GNAT_dom"/>
</dbReference>
<keyword evidence="2" id="KW-0808">Transferase</keyword>
<evidence type="ECO:0000259" key="7">
    <source>
        <dbReference type="Pfam" id="PF13480"/>
    </source>
</evidence>
<comment type="caution">
    <text evidence="8">The sequence shown here is derived from an EMBL/GenBank/DDBJ whole genome shotgun (WGS) entry which is preliminary data.</text>
</comment>
<dbReference type="AlphaFoldDB" id="A0A939MJX4"/>
<dbReference type="RefSeq" id="WP_208097872.1">
    <property type="nucleotide sequence ID" value="NZ_JAGDYM010000010.1"/>
</dbReference>
<dbReference type="GO" id="GO:0016755">
    <property type="term" value="F:aminoacyltransferase activity"/>
    <property type="evidence" value="ECO:0007669"/>
    <property type="project" value="InterPro"/>
</dbReference>
<dbReference type="PANTHER" id="PTHR36174:SF1">
    <property type="entry name" value="LIPID II:GLYCINE GLYCYLTRANSFERASE"/>
    <property type="match status" value="1"/>
</dbReference>
<evidence type="ECO:0000256" key="1">
    <source>
        <dbReference type="ARBA" id="ARBA00009943"/>
    </source>
</evidence>
<comment type="similarity">
    <text evidence="1">Belongs to the FemABX family.</text>
</comment>
<evidence type="ECO:0000256" key="2">
    <source>
        <dbReference type="ARBA" id="ARBA00022679"/>
    </source>
</evidence>